<keyword evidence="2" id="KW-0812">Transmembrane</keyword>
<feature type="transmembrane region" description="Helical" evidence="2">
    <location>
        <begin position="309"/>
        <end position="331"/>
    </location>
</feature>
<dbReference type="RefSeq" id="WP_267161775.1">
    <property type="nucleotide sequence ID" value="NZ_CP112972.1"/>
</dbReference>
<keyword evidence="2" id="KW-1133">Transmembrane helix</keyword>
<reference evidence="3 4" key="1">
    <citation type="journal article" date="2019" name="Int. J. Syst. Evol. Microbiol.">
        <title>The Global Catalogue of Microorganisms (GCM) 10K type strain sequencing project: providing services to taxonomists for standard genome sequencing and annotation.</title>
        <authorList>
            <consortium name="The Broad Institute Genomics Platform"/>
            <consortium name="The Broad Institute Genome Sequencing Center for Infectious Disease"/>
            <person name="Wu L."/>
            <person name="Ma J."/>
        </authorList>
    </citation>
    <scope>NUCLEOTIDE SEQUENCE [LARGE SCALE GENOMIC DNA]</scope>
    <source>
        <strain evidence="3 4">JCM 30072</strain>
    </source>
</reference>
<feature type="transmembrane region" description="Helical" evidence="2">
    <location>
        <begin position="343"/>
        <end position="365"/>
    </location>
</feature>
<organism evidence="3 4">
    <name type="scientific">Halovenus salina</name>
    <dbReference type="NCBI Taxonomy" id="1510225"/>
    <lineage>
        <taxon>Archaea</taxon>
        <taxon>Methanobacteriati</taxon>
        <taxon>Methanobacteriota</taxon>
        <taxon>Stenosarchaea group</taxon>
        <taxon>Halobacteria</taxon>
        <taxon>Halobacteriales</taxon>
        <taxon>Haloarculaceae</taxon>
        <taxon>Halovenus</taxon>
    </lineage>
</organism>
<gene>
    <name evidence="3" type="ORF">ACFQQG_13755</name>
</gene>
<evidence type="ECO:0000313" key="3">
    <source>
        <dbReference type="EMBL" id="MFC7059050.1"/>
    </source>
</evidence>
<proteinExistence type="predicted"/>
<feature type="transmembrane region" description="Helical" evidence="2">
    <location>
        <begin position="42"/>
        <end position="62"/>
    </location>
</feature>
<name>A0ABD5W161_9EURY</name>
<comment type="caution">
    <text evidence="3">The sequence shown here is derived from an EMBL/GenBank/DDBJ whole genome shotgun (WGS) entry which is preliminary data.</text>
</comment>
<dbReference type="Proteomes" id="UP001596445">
    <property type="component" value="Unassembled WGS sequence"/>
</dbReference>
<evidence type="ECO:0000256" key="1">
    <source>
        <dbReference type="SAM" id="MobiDB-lite"/>
    </source>
</evidence>
<dbReference type="AlphaFoldDB" id="A0ABD5W161"/>
<dbReference type="EMBL" id="JBHSZI010000001">
    <property type="protein sequence ID" value="MFC7059050.1"/>
    <property type="molecule type" value="Genomic_DNA"/>
</dbReference>
<evidence type="ECO:0000256" key="2">
    <source>
        <dbReference type="SAM" id="Phobius"/>
    </source>
</evidence>
<sequence>MSNQGGGSTSDNTSKKRPTGANDTAKTTDDQGRRPRGLPGRVALVLVGVILVATVAGGNLAVAADRTVLDSDHVIQQMDEEGLFAEQGDEFRDTVADEIDSGIQGLSLPPGIGLGEFDSETTAEESVTTDYVREQTTNNIERLYAFLQGDRDEVSFVLDITTVKRSVAESVARDIVVDTPTLIGESTDRLDREQIAALESDEESFQEAQEDLSDREVQALKADVESTTEEGGYTTALTDALVSLQFTVVDGLAGELTYDEYTSQLTASEDDLKTALGDEAVADIDDTVTLDEEEESGEALSRAADAVQLIETLVVALPALALVLVGVIGALTRDIARTARTAGGALVGAGLLGAVAGFVAPGFVVPDTEDADPVADALVATVESFFETLGTQSILLVVGGAILVGVAVAQRRGYLDGIIDR</sequence>
<evidence type="ECO:0000313" key="4">
    <source>
        <dbReference type="Proteomes" id="UP001596445"/>
    </source>
</evidence>
<feature type="region of interest" description="Disordered" evidence="1">
    <location>
        <begin position="1"/>
        <end position="37"/>
    </location>
</feature>
<protein>
    <submittedName>
        <fullName evidence="3">Uncharacterized protein</fullName>
    </submittedName>
</protein>
<dbReference type="GeneID" id="76631130"/>
<keyword evidence="2" id="KW-0472">Membrane</keyword>
<accession>A0ABD5W161</accession>
<feature type="transmembrane region" description="Helical" evidence="2">
    <location>
        <begin position="385"/>
        <end position="409"/>
    </location>
</feature>
<keyword evidence="4" id="KW-1185">Reference proteome</keyword>